<comment type="similarity">
    <text evidence="1">Belongs to the GMC oxidoreductase family.</text>
</comment>
<gene>
    <name evidence="3" type="ORF">HZH68_004120</name>
</gene>
<dbReference type="GO" id="GO:0016614">
    <property type="term" value="F:oxidoreductase activity, acting on CH-OH group of donors"/>
    <property type="evidence" value="ECO:0007669"/>
    <property type="project" value="InterPro"/>
</dbReference>
<dbReference type="PANTHER" id="PTHR11552:SF227">
    <property type="entry name" value="GLUCOSE DEHYDROGENASE [FAD, QUINONE]-LIKE PROTEIN"/>
    <property type="match status" value="1"/>
</dbReference>
<dbReference type="Proteomes" id="UP000617340">
    <property type="component" value="Unassembled WGS sequence"/>
</dbReference>
<evidence type="ECO:0000256" key="1">
    <source>
        <dbReference type="ARBA" id="ARBA00010790"/>
    </source>
</evidence>
<proteinExistence type="inferred from homology"/>
<evidence type="ECO:0000259" key="2">
    <source>
        <dbReference type="Pfam" id="PF05199"/>
    </source>
</evidence>
<evidence type="ECO:0000313" key="3">
    <source>
        <dbReference type="EMBL" id="KAF7409739.1"/>
    </source>
</evidence>
<name>A0A836XLC9_VESGE</name>
<dbReference type="InterPro" id="IPR012132">
    <property type="entry name" value="GMC_OxRdtase"/>
</dbReference>
<keyword evidence="4" id="KW-1185">Reference proteome</keyword>
<dbReference type="Pfam" id="PF05199">
    <property type="entry name" value="GMC_oxred_C"/>
    <property type="match status" value="1"/>
</dbReference>
<sequence>MSKVIMKIDVVFICPALMKLSLSDRKILLKSLDFVKLLMMTKTLQNHGITIRYYDIPDCHYAEPDTMEYWNCNLIQGIQRLTVVDASIMPQIISGNTNAPMFMVAEKRADTIKKDWFGKDEV</sequence>
<dbReference type="PANTHER" id="PTHR11552">
    <property type="entry name" value="GLUCOSE-METHANOL-CHOLINE GMC OXIDOREDUCTASE"/>
    <property type="match status" value="1"/>
</dbReference>
<dbReference type="EMBL" id="JACSDZ010000003">
    <property type="protein sequence ID" value="KAF7409739.1"/>
    <property type="molecule type" value="Genomic_DNA"/>
</dbReference>
<protein>
    <recommendedName>
        <fullName evidence="2">Glucose-methanol-choline oxidoreductase C-terminal domain-containing protein</fullName>
    </recommendedName>
</protein>
<dbReference type="SUPFAM" id="SSF51905">
    <property type="entry name" value="FAD/NAD(P)-binding domain"/>
    <property type="match status" value="1"/>
</dbReference>
<dbReference type="AlphaFoldDB" id="A0A836XLC9"/>
<reference evidence="3" key="1">
    <citation type="journal article" date="2020" name="G3 (Bethesda)">
        <title>High-Quality Assemblies for Three Invasive Social Wasps from the &lt;i&gt;Vespula&lt;/i&gt; Genus.</title>
        <authorList>
            <person name="Harrop T.W.R."/>
            <person name="Guhlin J."/>
            <person name="McLaughlin G.M."/>
            <person name="Permina E."/>
            <person name="Stockwell P."/>
            <person name="Gilligan J."/>
            <person name="Le Lec M.F."/>
            <person name="Gruber M.A.M."/>
            <person name="Quinn O."/>
            <person name="Lovegrove M."/>
            <person name="Duncan E.J."/>
            <person name="Remnant E.J."/>
            <person name="Van Eeckhoven J."/>
            <person name="Graham B."/>
            <person name="Knapp R.A."/>
            <person name="Langford K.W."/>
            <person name="Kronenberg Z."/>
            <person name="Press M.O."/>
            <person name="Eacker S.M."/>
            <person name="Wilson-Rankin E.E."/>
            <person name="Purcell J."/>
            <person name="Lester P.J."/>
            <person name="Dearden P.K."/>
        </authorList>
    </citation>
    <scope>NUCLEOTIDE SEQUENCE</scope>
    <source>
        <strain evidence="3">Linc-1</strain>
    </source>
</reference>
<accession>A0A836XLC9</accession>
<dbReference type="GO" id="GO:0050660">
    <property type="term" value="F:flavin adenine dinucleotide binding"/>
    <property type="evidence" value="ECO:0007669"/>
    <property type="project" value="InterPro"/>
</dbReference>
<dbReference type="InterPro" id="IPR007867">
    <property type="entry name" value="GMC_OxRtase_C"/>
</dbReference>
<feature type="domain" description="Glucose-methanol-choline oxidoreductase C-terminal" evidence="2">
    <location>
        <begin position="77"/>
        <end position="105"/>
    </location>
</feature>
<organism evidence="3 4">
    <name type="scientific">Vespula germanica</name>
    <name type="common">German yellow jacket</name>
    <name type="synonym">Paravespula germanica</name>
    <dbReference type="NCBI Taxonomy" id="30212"/>
    <lineage>
        <taxon>Eukaryota</taxon>
        <taxon>Metazoa</taxon>
        <taxon>Ecdysozoa</taxon>
        <taxon>Arthropoda</taxon>
        <taxon>Hexapoda</taxon>
        <taxon>Insecta</taxon>
        <taxon>Pterygota</taxon>
        <taxon>Neoptera</taxon>
        <taxon>Endopterygota</taxon>
        <taxon>Hymenoptera</taxon>
        <taxon>Apocrita</taxon>
        <taxon>Aculeata</taxon>
        <taxon>Vespoidea</taxon>
        <taxon>Vespidae</taxon>
        <taxon>Vespinae</taxon>
        <taxon>Vespula</taxon>
    </lineage>
</organism>
<dbReference type="Gene3D" id="3.50.50.60">
    <property type="entry name" value="FAD/NAD(P)-binding domain"/>
    <property type="match status" value="1"/>
</dbReference>
<comment type="caution">
    <text evidence="3">The sequence shown here is derived from an EMBL/GenBank/DDBJ whole genome shotgun (WGS) entry which is preliminary data.</text>
</comment>
<evidence type="ECO:0000313" key="4">
    <source>
        <dbReference type="Proteomes" id="UP000617340"/>
    </source>
</evidence>
<dbReference type="InterPro" id="IPR036188">
    <property type="entry name" value="FAD/NAD-bd_sf"/>
</dbReference>